<gene>
    <name evidence="1" type="ORF">ENX73_03765</name>
</gene>
<dbReference type="AlphaFoldDB" id="A0A7V3REI4"/>
<organism evidence="1">
    <name type="scientific">Mesoaciditoga lauensis</name>
    <dbReference type="NCBI Taxonomy" id="1495039"/>
    <lineage>
        <taxon>Bacteria</taxon>
        <taxon>Thermotogati</taxon>
        <taxon>Thermotogota</taxon>
        <taxon>Thermotogae</taxon>
        <taxon>Mesoaciditogales</taxon>
        <taxon>Mesoaciditogaceae</taxon>
        <taxon>Mesoaciditoga</taxon>
    </lineage>
</organism>
<comment type="caution">
    <text evidence="1">The sequence shown here is derived from an EMBL/GenBank/DDBJ whole genome shotgun (WGS) entry which is preliminary data.</text>
</comment>
<proteinExistence type="predicted"/>
<protein>
    <recommendedName>
        <fullName evidence="2">Type IV pilus assembly protein PilM</fullName>
    </recommendedName>
</protein>
<reference evidence="1" key="1">
    <citation type="journal article" date="2020" name="mSystems">
        <title>Genome- and Community-Level Interaction Insights into Carbon Utilization and Element Cycling Functions of Hydrothermarchaeota in Hydrothermal Sediment.</title>
        <authorList>
            <person name="Zhou Z."/>
            <person name="Liu Y."/>
            <person name="Xu W."/>
            <person name="Pan J."/>
            <person name="Luo Z.H."/>
            <person name="Li M."/>
        </authorList>
    </citation>
    <scope>NUCLEOTIDE SEQUENCE [LARGE SCALE GENOMIC DNA]</scope>
    <source>
        <strain evidence="1">SpSt-966</strain>
    </source>
</reference>
<evidence type="ECO:0000313" key="1">
    <source>
        <dbReference type="EMBL" id="HGE75223.1"/>
    </source>
</evidence>
<accession>A0A7V3REI4</accession>
<dbReference type="Gene3D" id="3.30.420.40">
    <property type="match status" value="1"/>
</dbReference>
<evidence type="ECO:0008006" key="2">
    <source>
        <dbReference type="Google" id="ProtNLM"/>
    </source>
</evidence>
<name>A0A7V3REI4_9BACT</name>
<dbReference type="EMBL" id="DTPE01000160">
    <property type="protein sequence ID" value="HGE75223.1"/>
    <property type="molecule type" value="Genomic_DNA"/>
</dbReference>
<sequence length="320" mass="36471">MNFNIFSTSYVGIDIGRYKVEGVRIKKDKEKIAITSKFSVPYSKKIFEGEELKDENEIISALNKTGKNLKLNIEDFIVTSIFPDKTLFRQITLPKMPNKSQMINAVKFQIVKELSIPSENITVEVDVEELEQQESVAAFIARNEDIEKFKSIFSKALLPLPDIIDAGYMKFNYLVEEKIKNGISFITFEDNTSTYLELFKDGKFLAIDSTGGGADDLKDNNDVDAKIHYLQLSDEIQRLGRMMLSRYSLPSDNLKRIIFVSEKMDYVNIWSDLFKDVGLGESKNYKEFLNLTDDIPLGAYNLAVRGALESAKIKFLPKKS</sequence>
<dbReference type="Gene3D" id="3.30.1490.300">
    <property type="match status" value="1"/>
</dbReference>